<protein>
    <submittedName>
        <fullName evidence="1">Uncharacterized protein</fullName>
    </submittedName>
</protein>
<dbReference type="EMBL" id="JARBJD010000040">
    <property type="protein sequence ID" value="KAK2958198.1"/>
    <property type="molecule type" value="Genomic_DNA"/>
</dbReference>
<proteinExistence type="predicted"/>
<evidence type="ECO:0000313" key="1">
    <source>
        <dbReference type="EMBL" id="KAK2958198.1"/>
    </source>
</evidence>
<sequence>MFANEQPINDDEIAPIASSLFRAVRVSERPIPSVPRIPCELNEQPTIEIDGEVPRPGKSDVSKTPRISPTSFKIEHFFTTTDDSVAFFSNVESEIRIGLVHGDTSILHSEIVSMPLNTIASLDNLASFLCCLPSAELSISEKLIHFNDRVELANENMDLSTWPVKHRPVEVASSSPATGLLFGS</sequence>
<name>A0ABQ9Y377_9EUKA</name>
<organism evidence="1 2">
    <name type="scientific">Blattamonas nauphoetae</name>
    <dbReference type="NCBI Taxonomy" id="2049346"/>
    <lineage>
        <taxon>Eukaryota</taxon>
        <taxon>Metamonada</taxon>
        <taxon>Preaxostyla</taxon>
        <taxon>Oxymonadida</taxon>
        <taxon>Blattamonas</taxon>
    </lineage>
</organism>
<reference evidence="1 2" key="1">
    <citation type="journal article" date="2022" name="bioRxiv">
        <title>Genomics of Preaxostyla Flagellates Illuminates Evolutionary Transitions and the Path Towards Mitochondrial Loss.</title>
        <authorList>
            <person name="Novak L.V.F."/>
            <person name="Treitli S.C."/>
            <person name="Pyrih J."/>
            <person name="Halakuc P."/>
            <person name="Pipaliya S.V."/>
            <person name="Vacek V."/>
            <person name="Brzon O."/>
            <person name="Soukal P."/>
            <person name="Eme L."/>
            <person name="Dacks J.B."/>
            <person name="Karnkowska A."/>
            <person name="Elias M."/>
            <person name="Hampl V."/>
        </authorList>
    </citation>
    <scope>NUCLEOTIDE SEQUENCE [LARGE SCALE GENOMIC DNA]</scope>
    <source>
        <strain evidence="1">NAU3</strain>
        <tissue evidence="1">Gut</tissue>
    </source>
</reference>
<accession>A0ABQ9Y377</accession>
<comment type="caution">
    <text evidence="1">The sequence shown here is derived from an EMBL/GenBank/DDBJ whole genome shotgun (WGS) entry which is preliminary data.</text>
</comment>
<evidence type="ECO:0000313" key="2">
    <source>
        <dbReference type="Proteomes" id="UP001281761"/>
    </source>
</evidence>
<dbReference type="Proteomes" id="UP001281761">
    <property type="component" value="Unassembled WGS sequence"/>
</dbReference>
<gene>
    <name evidence="1" type="ORF">BLNAU_6902</name>
</gene>
<keyword evidence="2" id="KW-1185">Reference proteome</keyword>